<accession>A0A839TGU2</accession>
<dbReference type="Pfam" id="PF19040">
    <property type="entry name" value="SGNH"/>
    <property type="match status" value="1"/>
</dbReference>
<dbReference type="AlphaFoldDB" id="A0A839TGU2"/>
<keyword evidence="4 8" id="KW-0812">Transmembrane</keyword>
<dbReference type="EMBL" id="JACHXL010000006">
    <property type="protein sequence ID" value="MBB3107636.1"/>
    <property type="molecule type" value="Genomic_DNA"/>
</dbReference>
<feature type="transmembrane region" description="Helical" evidence="8">
    <location>
        <begin position="343"/>
        <end position="362"/>
    </location>
</feature>
<feature type="transmembrane region" description="Helical" evidence="8">
    <location>
        <begin position="303"/>
        <end position="322"/>
    </location>
</feature>
<evidence type="ECO:0000256" key="7">
    <source>
        <dbReference type="ARBA" id="ARBA00023315"/>
    </source>
</evidence>
<keyword evidence="6 8" id="KW-0472">Membrane</keyword>
<dbReference type="Proteomes" id="UP000588111">
    <property type="component" value="Unassembled WGS sequence"/>
</dbReference>
<gene>
    <name evidence="11" type="ORF">FHS24_002167</name>
</gene>
<dbReference type="PANTHER" id="PTHR23028:SF53">
    <property type="entry name" value="ACYL_TRANSF_3 DOMAIN-CONTAINING PROTEIN"/>
    <property type="match status" value="1"/>
</dbReference>
<feature type="domain" description="SGNH" evidence="10">
    <location>
        <begin position="402"/>
        <end position="614"/>
    </location>
</feature>
<dbReference type="InterPro" id="IPR043968">
    <property type="entry name" value="SGNH"/>
</dbReference>
<feature type="transmembrane region" description="Helical" evidence="8">
    <location>
        <begin position="31"/>
        <end position="51"/>
    </location>
</feature>
<comment type="subcellular location">
    <subcellularLocation>
        <location evidence="1">Cell membrane</location>
        <topology evidence="1">Multi-pass membrane protein</topology>
    </subcellularLocation>
</comment>
<dbReference type="InterPro" id="IPR050879">
    <property type="entry name" value="Acyltransferase_3"/>
</dbReference>
<evidence type="ECO:0000259" key="9">
    <source>
        <dbReference type="Pfam" id="PF01757"/>
    </source>
</evidence>
<feature type="domain" description="Acyltransferase 3" evidence="9">
    <location>
        <begin position="5"/>
        <end position="317"/>
    </location>
</feature>
<dbReference type="Pfam" id="PF01757">
    <property type="entry name" value="Acyl_transf_3"/>
    <property type="match status" value="1"/>
</dbReference>
<sequence>MKFRKDINGLRAFAVIGVLLFHFNASWMPGGFAGVDVFFVISGFLMTGIIFRGIEQEKFSILNFYVARANRIIPALALLCLVLLVFGWFYLTPIEYRALGKHAASSVGFLSNFVYWSEAGYFDAASHEKWLLHTWTLSVEWQFYIIYPLILVAMRKFLSIKTMKSILIVGTVLGFIFSVIATYKLPNASYYLLPMRAWEMMIGGVAYLYPFALQENRKKLLERIGLVLVVGSYFLISAENAWPGYLALFPVVGSFLIIQAQRNDSIITNNIIFQKIGTWSYSIYLWHWPLVVIIYTFALPEYYIYLGLALSILLGFLSYKYVEKINFPRSFPTLLSYLKCKPIYIAASIFLISIIIIATDGAKTRFVDREPYVKEQMKNIIFPSRATGYCFFNDTDLGYPDKDLGTSCLLTNTGDKKILLFGSSYAGMYEPFWKEFAKDNNYLLQSITTSWCAPYLNDDFPKTQLNTEQHTQCLYNRRYVSENIEDFDAIVLAGLWSVRYQSGSLHYIKPTIDLALSKGVKVILMASPVAYASNPIARMESSLWSEKAYKHQKSNDTFNQEANDYVHNIADEKGVFFVKRDTIFDEKDFYLKSDLEFPYSLDGGHISQEGSLYAYKFFKDNRYDANLINYIGNKN</sequence>
<evidence type="ECO:0000256" key="5">
    <source>
        <dbReference type="ARBA" id="ARBA00022989"/>
    </source>
</evidence>
<feature type="transmembrane region" description="Helical" evidence="8">
    <location>
        <begin position="165"/>
        <end position="183"/>
    </location>
</feature>
<dbReference type="GO" id="GO:0016788">
    <property type="term" value="F:hydrolase activity, acting on ester bonds"/>
    <property type="evidence" value="ECO:0007669"/>
    <property type="project" value="UniProtKB-ARBA"/>
</dbReference>
<feature type="transmembrane region" description="Helical" evidence="8">
    <location>
        <begin position="279"/>
        <end position="297"/>
    </location>
</feature>
<evidence type="ECO:0000256" key="2">
    <source>
        <dbReference type="ARBA" id="ARBA00022475"/>
    </source>
</evidence>
<evidence type="ECO:0000313" key="12">
    <source>
        <dbReference type="Proteomes" id="UP000588111"/>
    </source>
</evidence>
<feature type="transmembrane region" description="Helical" evidence="8">
    <location>
        <begin position="220"/>
        <end position="236"/>
    </location>
</feature>
<evidence type="ECO:0000256" key="8">
    <source>
        <dbReference type="SAM" id="Phobius"/>
    </source>
</evidence>
<keyword evidence="7" id="KW-0012">Acyltransferase</keyword>
<protein>
    <submittedName>
        <fullName evidence="11">Peptidoglycan/LPS O-acetylase OafA/YrhL</fullName>
    </submittedName>
</protein>
<evidence type="ECO:0000256" key="4">
    <source>
        <dbReference type="ARBA" id="ARBA00022692"/>
    </source>
</evidence>
<keyword evidence="5 8" id="KW-1133">Transmembrane helix</keyword>
<feature type="transmembrane region" description="Helical" evidence="8">
    <location>
        <begin position="141"/>
        <end position="158"/>
    </location>
</feature>
<feature type="transmembrane region" description="Helical" evidence="8">
    <location>
        <begin position="72"/>
        <end position="91"/>
    </location>
</feature>
<organism evidence="11 12">
    <name type="scientific">Psychrobacter luti</name>
    <dbReference type="NCBI Taxonomy" id="198481"/>
    <lineage>
        <taxon>Bacteria</taxon>
        <taxon>Pseudomonadati</taxon>
        <taxon>Pseudomonadota</taxon>
        <taxon>Gammaproteobacteria</taxon>
        <taxon>Moraxellales</taxon>
        <taxon>Moraxellaceae</taxon>
        <taxon>Psychrobacter</taxon>
    </lineage>
</organism>
<keyword evidence="12" id="KW-1185">Reference proteome</keyword>
<dbReference type="Gene3D" id="3.40.50.1110">
    <property type="entry name" value="SGNH hydrolase"/>
    <property type="match status" value="1"/>
</dbReference>
<dbReference type="InterPro" id="IPR002656">
    <property type="entry name" value="Acyl_transf_3_dom"/>
</dbReference>
<feature type="transmembrane region" description="Helical" evidence="8">
    <location>
        <begin position="195"/>
        <end position="213"/>
    </location>
</feature>
<dbReference type="SUPFAM" id="SSF52266">
    <property type="entry name" value="SGNH hydrolase"/>
    <property type="match status" value="1"/>
</dbReference>
<evidence type="ECO:0000256" key="6">
    <source>
        <dbReference type="ARBA" id="ARBA00023136"/>
    </source>
</evidence>
<name>A0A839TGU2_9GAMM</name>
<feature type="transmembrane region" description="Helical" evidence="8">
    <location>
        <begin position="7"/>
        <end position="25"/>
    </location>
</feature>
<keyword evidence="3" id="KW-0808">Transferase</keyword>
<dbReference type="PANTHER" id="PTHR23028">
    <property type="entry name" value="ACETYLTRANSFERASE"/>
    <property type="match status" value="1"/>
</dbReference>
<proteinExistence type="predicted"/>
<dbReference type="RefSeq" id="WP_221185061.1">
    <property type="nucleotide sequence ID" value="NZ_CAJHAH010000007.1"/>
</dbReference>
<dbReference type="GO" id="GO:0005886">
    <property type="term" value="C:plasma membrane"/>
    <property type="evidence" value="ECO:0007669"/>
    <property type="project" value="UniProtKB-SubCell"/>
</dbReference>
<comment type="caution">
    <text evidence="11">The sequence shown here is derived from an EMBL/GenBank/DDBJ whole genome shotgun (WGS) entry which is preliminary data.</text>
</comment>
<evidence type="ECO:0000256" key="3">
    <source>
        <dbReference type="ARBA" id="ARBA00022679"/>
    </source>
</evidence>
<dbReference type="GO" id="GO:0009103">
    <property type="term" value="P:lipopolysaccharide biosynthetic process"/>
    <property type="evidence" value="ECO:0007669"/>
    <property type="project" value="TreeGrafter"/>
</dbReference>
<evidence type="ECO:0000313" key="11">
    <source>
        <dbReference type="EMBL" id="MBB3107636.1"/>
    </source>
</evidence>
<feature type="transmembrane region" description="Helical" evidence="8">
    <location>
        <begin position="242"/>
        <end position="258"/>
    </location>
</feature>
<reference evidence="11 12" key="1">
    <citation type="submission" date="2020-08" db="EMBL/GenBank/DDBJ databases">
        <title>Genomic Encyclopedia of Type Strains, Phase III (KMG-III): the genomes of soil and plant-associated and newly described type strains.</title>
        <authorList>
            <person name="Whitman W."/>
        </authorList>
    </citation>
    <scope>NUCLEOTIDE SEQUENCE [LARGE SCALE GENOMIC DNA]</scope>
    <source>
        <strain evidence="11 12">CECT 5885</strain>
    </source>
</reference>
<evidence type="ECO:0000256" key="1">
    <source>
        <dbReference type="ARBA" id="ARBA00004651"/>
    </source>
</evidence>
<keyword evidence="2" id="KW-1003">Cell membrane</keyword>
<evidence type="ECO:0000259" key="10">
    <source>
        <dbReference type="Pfam" id="PF19040"/>
    </source>
</evidence>
<dbReference type="GO" id="GO:0016747">
    <property type="term" value="F:acyltransferase activity, transferring groups other than amino-acyl groups"/>
    <property type="evidence" value="ECO:0007669"/>
    <property type="project" value="InterPro"/>
</dbReference>
<dbReference type="InterPro" id="IPR036514">
    <property type="entry name" value="SGNH_hydro_sf"/>
</dbReference>